<feature type="transmembrane region" description="Helical" evidence="7">
    <location>
        <begin position="82"/>
        <end position="114"/>
    </location>
</feature>
<evidence type="ECO:0000256" key="7">
    <source>
        <dbReference type="SAM" id="Phobius"/>
    </source>
</evidence>
<dbReference type="AlphaFoldDB" id="A0A124GQL8"/>
<feature type="transmembrane region" description="Helical" evidence="7">
    <location>
        <begin position="311"/>
        <end position="336"/>
    </location>
</feature>
<evidence type="ECO:0000256" key="1">
    <source>
        <dbReference type="ARBA" id="ARBA00004651"/>
    </source>
</evidence>
<organism evidence="8 9">
    <name type="scientific">Penicillium freii</name>
    <dbReference type="NCBI Taxonomy" id="48697"/>
    <lineage>
        <taxon>Eukaryota</taxon>
        <taxon>Fungi</taxon>
        <taxon>Dikarya</taxon>
        <taxon>Ascomycota</taxon>
        <taxon>Pezizomycotina</taxon>
        <taxon>Eurotiomycetes</taxon>
        <taxon>Eurotiomycetidae</taxon>
        <taxon>Eurotiales</taxon>
        <taxon>Aspergillaceae</taxon>
        <taxon>Penicillium</taxon>
    </lineage>
</organism>
<evidence type="ECO:0008006" key="10">
    <source>
        <dbReference type="Google" id="ProtNLM"/>
    </source>
</evidence>
<evidence type="ECO:0000256" key="2">
    <source>
        <dbReference type="ARBA" id="ARBA00005262"/>
    </source>
</evidence>
<keyword evidence="9" id="KW-1185">Reference proteome</keyword>
<dbReference type="STRING" id="48697.A0A124GQL8"/>
<keyword evidence="6 7" id="KW-0472">Membrane</keyword>
<dbReference type="GO" id="GO:0005886">
    <property type="term" value="C:plasma membrane"/>
    <property type="evidence" value="ECO:0007669"/>
    <property type="project" value="UniProtKB-SubCell"/>
</dbReference>
<keyword evidence="3" id="KW-1003">Cell membrane</keyword>
<dbReference type="Pfam" id="PF02417">
    <property type="entry name" value="Chromate_transp"/>
    <property type="match status" value="2"/>
</dbReference>
<reference evidence="8 9" key="1">
    <citation type="submission" date="2015-10" db="EMBL/GenBank/DDBJ databases">
        <title>Genome sequencing of Penicillium freii.</title>
        <authorList>
            <person name="Nguyen H.D."/>
            <person name="Visagie C.M."/>
            <person name="Seifert K.A."/>
        </authorList>
    </citation>
    <scope>NUCLEOTIDE SEQUENCE [LARGE SCALE GENOMIC DNA]</scope>
    <source>
        <strain evidence="8 9">DAOM 242723</strain>
    </source>
</reference>
<dbReference type="PANTHER" id="PTHR33567">
    <property type="entry name" value="CHROMATE ION TRANSPORTER (EUROFUNG)"/>
    <property type="match status" value="1"/>
</dbReference>
<feature type="transmembrane region" description="Helical" evidence="7">
    <location>
        <begin position="245"/>
        <end position="265"/>
    </location>
</feature>
<feature type="transmembrane region" description="Helical" evidence="7">
    <location>
        <begin position="388"/>
        <end position="420"/>
    </location>
</feature>
<comment type="caution">
    <text evidence="8">The sequence shown here is derived from an EMBL/GenBank/DDBJ whole genome shotgun (WGS) entry which is preliminary data.</text>
</comment>
<accession>A0A124GQL8</accession>
<evidence type="ECO:0000313" key="9">
    <source>
        <dbReference type="Proteomes" id="UP000055045"/>
    </source>
</evidence>
<proteinExistence type="inferred from homology"/>
<evidence type="ECO:0000256" key="6">
    <source>
        <dbReference type="ARBA" id="ARBA00023136"/>
    </source>
</evidence>
<dbReference type="InterPro" id="IPR014047">
    <property type="entry name" value="Chr_Tranpt_l_chain"/>
</dbReference>
<dbReference type="Proteomes" id="UP000055045">
    <property type="component" value="Unassembled WGS sequence"/>
</dbReference>
<evidence type="ECO:0000256" key="5">
    <source>
        <dbReference type="ARBA" id="ARBA00022989"/>
    </source>
</evidence>
<sequence length="428" mass="46285">MLFCLALLRGGLIPAIVVFTLWCLPGAIGMFALAQGVRHMSETLPGPVYALLSGFNASVVGVFALSGVALAHRTISDKVSRLMVLLGACAGLCYSAVWYFPVLIVVGGATTVIWDGWMSRRIRLLSSRWKNRKLRTEEIEEANDGMGSGQVLPLKGSPAPRDENIRLRNVSRSTAAQIDEAMASREEEESQEVQDGIRPLARGRINSWTGGVVLFLFFASFIGILVSRSQLPHPPRLLDLFANMYLAGTILFGGGPVVMPLLRSYVVDPGWVSSRDFLIGLAIIQVFPGPNLNFAVFLGALSMQQTGVPNILGGVLGGFAIFFPGIILVIGVQGFWDILRKKWAFASFLRGVNATAVGFMYTAVYRLWKAGYLTAGNNNGQSLETDPWWAVIAAVTYTGCAWFEVPPAIGIIIGGILGLCRFGVIGRN</sequence>
<dbReference type="InterPro" id="IPR003370">
    <property type="entry name" value="Chromate_transpt"/>
</dbReference>
<protein>
    <recommendedName>
        <fullName evidence="10">Chromate transporter</fullName>
    </recommendedName>
</protein>
<feature type="transmembrane region" description="Helical" evidence="7">
    <location>
        <begin position="12"/>
        <end position="34"/>
    </location>
</feature>
<comment type="subcellular location">
    <subcellularLocation>
        <location evidence="1">Cell membrane</location>
        <topology evidence="1">Multi-pass membrane protein</topology>
    </subcellularLocation>
</comment>
<comment type="similarity">
    <text evidence="2">Belongs to the chromate ion transporter (CHR) (TC 2.A.51) family.</text>
</comment>
<evidence type="ECO:0000256" key="4">
    <source>
        <dbReference type="ARBA" id="ARBA00022692"/>
    </source>
</evidence>
<keyword evidence="5 7" id="KW-1133">Transmembrane helix</keyword>
<dbReference type="PIRSF" id="PIRSF004810">
    <property type="entry name" value="ChrA"/>
    <property type="match status" value="1"/>
</dbReference>
<dbReference type="GO" id="GO:0015109">
    <property type="term" value="F:chromate transmembrane transporter activity"/>
    <property type="evidence" value="ECO:0007669"/>
    <property type="project" value="InterPro"/>
</dbReference>
<keyword evidence="4 7" id="KW-0812">Transmembrane</keyword>
<name>A0A124GQL8_PENFR</name>
<feature type="transmembrane region" description="Helical" evidence="7">
    <location>
        <begin position="277"/>
        <end position="299"/>
    </location>
</feature>
<gene>
    <name evidence="8" type="ORF">ACN42_g8647</name>
</gene>
<feature type="transmembrane region" description="Helical" evidence="7">
    <location>
        <begin position="46"/>
        <end position="70"/>
    </location>
</feature>
<evidence type="ECO:0000313" key="8">
    <source>
        <dbReference type="EMBL" id="KUM58506.1"/>
    </source>
</evidence>
<feature type="transmembrane region" description="Helical" evidence="7">
    <location>
        <begin position="348"/>
        <end position="368"/>
    </location>
</feature>
<feature type="transmembrane region" description="Helical" evidence="7">
    <location>
        <begin position="205"/>
        <end position="225"/>
    </location>
</feature>
<dbReference type="EMBL" id="LLXE01000279">
    <property type="protein sequence ID" value="KUM58506.1"/>
    <property type="molecule type" value="Genomic_DNA"/>
</dbReference>
<evidence type="ECO:0000256" key="3">
    <source>
        <dbReference type="ARBA" id="ARBA00022475"/>
    </source>
</evidence>
<dbReference type="PANTHER" id="PTHR33567:SF3">
    <property type="entry name" value="CHROMATE ION TRANSPORTER (EUROFUNG)"/>
    <property type="match status" value="1"/>
</dbReference>